<organism evidence="2 3">
    <name type="scientific">Nonomuraea recticatena</name>
    <dbReference type="NCBI Taxonomy" id="46178"/>
    <lineage>
        <taxon>Bacteria</taxon>
        <taxon>Bacillati</taxon>
        <taxon>Actinomycetota</taxon>
        <taxon>Actinomycetes</taxon>
        <taxon>Streptosporangiales</taxon>
        <taxon>Streptosporangiaceae</taxon>
        <taxon>Nonomuraea</taxon>
    </lineage>
</organism>
<protein>
    <submittedName>
        <fullName evidence="2">Uncharacterized protein</fullName>
    </submittedName>
</protein>
<evidence type="ECO:0000313" key="2">
    <source>
        <dbReference type="EMBL" id="GAA2703717.1"/>
    </source>
</evidence>
<keyword evidence="1" id="KW-1133">Transmembrane helix</keyword>
<gene>
    <name evidence="2" type="ORF">GCM10010412_101530</name>
</gene>
<sequence length="51" mass="5341">MQTFQAILYLLAITLLALAAFGVSARPSLALLGGTFALTAYALPTIATLWT</sequence>
<keyword evidence="3" id="KW-1185">Reference proteome</keyword>
<feature type="transmembrane region" description="Helical" evidence="1">
    <location>
        <begin position="29"/>
        <end position="50"/>
    </location>
</feature>
<comment type="caution">
    <text evidence="2">The sequence shown here is derived from an EMBL/GenBank/DDBJ whole genome shotgun (WGS) entry which is preliminary data.</text>
</comment>
<dbReference type="Proteomes" id="UP001501666">
    <property type="component" value="Unassembled WGS sequence"/>
</dbReference>
<evidence type="ECO:0000313" key="3">
    <source>
        <dbReference type="Proteomes" id="UP001501666"/>
    </source>
</evidence>
<keyword evidence="1" id="KW-0472">Membrane</keyword>
<accession>A0ABP6FW69</accession>
<evidence type="ECO:0000256" key="1">
    <source>
        <dbReference type="SAM" id="Phobius"/>
    </source>
</evidence>
<proteinExistence type="predicted"/>
<keyword evidence="1" id="KW-0812">Transmembrane</keyword>
<dbReference type="EMBL" id="BAAATE010000119">
    <property type="protein sequence ID" value="GAA2703717.1"/>
    <property type="molecule type" value="Genomic_DNA"/>
</dbReference>
<reference evidence="3" key="1">
    <citation type="journal article" date="2019" name="Int. J. Syst. Evol. Microbiol.">
        <title>The Global Catalogue of Microorganisms (GCM) 10K type strain sequencing project: providing services to taxonomists for standard genome sequencing and annotation.</title>
        <authorList>
            <consortium name="The Broad Institute Genomics Platform"/>
            <consortium name="The Broad Institute Genome Sequencing Center for Infectious Disease"/>
            <person name="Wu L."/>
            <person name="Ma J."/>
        </authorList>
    </citation>
    <scope>NUCLEOTIDE SEQUENCE [LARGE SCALE GENOMIC DNA]</scope>
    <source>
        <strain evidence="3">JCM 6835</strain>
    </source>
</reference>
<dbReference type="RefSeq" id="WP_310283794.1">
    <property type="nucleotide sequence ID" value="NZ_BAAATE010000119.1"/>
</dbReference>
<name>A0ABP6FW69_9ACTN</name>